<dbReference type="SUPFAM" id="SSF46785">
    <property type="entry name" value="Winged helix' DNA-binding domain"/>
    <property type="match status" value="1"/>
</dbReference>
<dbReference type="SUPFAM" id="SSF53067">
    <property type="entry name" value="Actin-like ATPase domain"/>
    <property type="match status" value="1"/>
</dbReference>
<keyword evidence="3" id="KW-0859">Xylose metabolism</keyword>
<evidence type="ECO:0000313" key="5">
    <source>
        <dbReference type="Proteomes" id="UP000190951"/>
    </source>
</evidence>
<sequence length="391" mass="43665">MKDIFEDLSDRELELLNIIHKKDMITKKGLQSLIAMPLTTLNRAMKSLIDKKLIVEIGVSESTGGRRAVEYSTTQKGIYVVGVDISRTYVSIVIMNLKMTVLAKEKFYMDESFSPQKTVKKIVNLIMKRLKELSIDKSEVIGIGVGTVGPLNRKKGIMVKPKNFFNESWKDVNLKEMLEKDTSISCFIDNGANTAALAEYLFGSGKSFKSIVYIHCGVGIRSAVITDGIVIRTINDSEDAFAHMIVDLNGEKCTCGSKGCIESYSSIKAIIKRFNLKSSIEKIKEEDYNALLNLKVKECDLAKEVINKGAKTLGIGLSNLIKLLNPELVILCGPLINNYKFYYDICIDTFNKNNYLNNKVVFSKGGEFKEDAIAIGAALMVIENYFKRSSY</sequence>
<dbReference type="RefSeq" id="WP_077833363.1">
    <property type="nucleotide sequence ID" value="NZ_CP096983.1"/>
</dbReference>
<dbReference type="KEGG" id="crw:CROST_017590"/>
<comment type="function">
    <text evidence="1">Transcriptional repressor of xylose-utilizing enzymes.</text>
</comment>
<dbReference type="Gene3D" id="1.10.10.10">
    <property type="entry name" value="Winged helix-like DNA-binding domain superfamily/Winged helix DNA-binding domain"/>
    <property type="match status" value="1"/>
</dbReference>
<keyword evidence="5" id="KW-1185">Reference proteome</keyword>
<proteinExistence type="inferred from homology"/>
<dbReference type="Gene3D" id="3.30.420.40">
    <property type="match status" value="2"/>
</dbReference>
<keyword evidence="3" id="KW-0119">Carbohydrate metabolism</keyword>
<evidence type="ECO:0000256" key="2">
    <source>
        <dbReference type="ARBA" id="ARBA00006479"/>
    </source>
</evidence>
<dbReference type="Pfam" id="PF00480">
    <property type="entry name" value="ROK"/>
    <property type="match status" value="1"/>
</dbReference>
<dbReference type="STRING" id="84029.CROST_33700"/>
<evidence type="ECO:0000313" key="4">
    <source>
        <dbReference type="EMBL" id="URZ11043.1"/>
    </source>
</evidence>
<dbReference type="PANTHER" id="PTHR18964:SF149">
    <property type="entry name" value="BIFUNCTIONAL UDP-N-ACETYLGLUCOSAMINE 2-EPIMERASE_N-ACETYLMANNOSAMINE KINASE"/>
    <property type="match status" value="1"/>
</dbReference>
<dbReference type="InterPro" id="IPR043129">
    <property type="entry name" value="ATPase_NBD"/>
</dbReference>
<dbReference type="InterPro" id="IPR036388">
    <property type="entry name" value="WH-like_DNA-bd_sf"/>
</dbReference>
<dbReference type="InterPro" id="IPR036390">
    <property type="entry name" value="WH_DNA-bd_sf"/>
</dbReference>
<dbReference type="GO" id="GO:0042732">
    <property type="term" value="P:D-xylose metabolic process"/>
    <property type="evidence" value="ECO:0007669"/>
    <property type="project" value="UniProtKB-KW"/>
</dbReference>
<evidence type="ECO:0000256" key="1">
    <source>
        <dbReference type="ARBA" id="ARBA00002486"/>
    </source>
</evidence>
<dbReference type="Proteomes" id="UP000190951">
    <property type="component" value="Chromosome"/>
</dbReference>
<dbReference type="InterPro" id="IPR000600">
    <property type="entry name" value="ROK"/>
</dbReference>
<evidence type="ECO:0000256" key="3">
    <source>
        <dbReference type="ARBA" id="ARBA00022629"/>
    </source>
</evidence>
<protein>
    <submittedName>
        <fullName evidence="4">N-acetylglucosamine repressor</fullName>
    </submittedName>
</protein>
<comment type="similarity">
    <text evidence="2">Belongs to the ROK (NagC/XylR) family.</text>
</comment>
<accession>A0A1S8L0R9</accession>
<name>A0A1S8L0R9_9CLOT</name>
<reference evidence="4 5" key="1">
    <citation type="submission" date="2022-04" db="EMBL/GenBank/DDBJ databases">
        <title>Genome sequence of C. roseum typestrain.</title>
        <authorList>
            <person name="Poehlein A."/>
            <person name="Schoch T."/>
            <person name="Duerre P."/>
            <person name="Daniel R."/>
        </authorList>
    </citation>
    <scope>NUCLEOTIDE SEQUENCE [LARGE SCALE GENOMIC DNA]</scope>
    <source>
        <strain evidence="4 5">DSM 7320</strain>
    </source>
</reference>
<dbReference type="EMBL" id="CP096983">
    <property type="protein sequence ID" value="URZ11043.1"/>
    <property type="molecule type" value="Genomic_DNA"/>
</dbReference>
<dbReference type="PANTHER" id="PTHR18964">
    <property type="entry name" value="ROK (REPRESSOR, ORF, KINASE) FAMILY"/>
    <property type="match status" value="1"/>
</dbReference>
<organism evidence="4 5">
    <name type="scientific">Clostridium felsineum</name>
    <dbReference type="NCBI Taxonomy" id="36839"/>
    <lineage>
        <taxon>Bacteria</taxon>
        <taxon>Bacillati</taxon>
        <taxon>Bacillota</taxon>
        <taxon>Clostridia</taxon>
        <taxon>Eubacteriales</taxon>
        <taxon>Clostridiaceae</taxon>
        <taxon>Clostridium</taxon>
    </lineage>
</organism>
<gene>
    <name evidence="4" type="primary">nagC_2</name>
    <name evidence="4" type="ORF">CROST_017590</name>
</gene>
<dbReference type="AlphaFoldDB" id="A0A1S8L0R9"/>